<name>A0A0N7KXR6_9HYPH</name>
<evidence type="ECO:0000259" key="10">
    <source>
        <dbReference type="Pfam" id="PF00697"/>
    </source>
</evidence>
<evidence type="ECO:0000256" key="3">
    <source>
        <dbReference type="ARBA" id="ARBA00012572"/>
    </source>
</evidence>
<evidence type="ECO:0000256" key="9">
    <source>
        <dbReference type="HAMAP-Rule" id="MF_00135"/>
    </source>
</evidence>
<dbReference type="Gene3D" id="3.20.20.70">
    <property type="entry name" value="Aldolase class I"/>
    <property type="match status" value="1"/>
</dbReference>
<organism evidence="11">
    <name type="scientific">Aureimonas frigidaquae</name>
    <dbReference type="NCBI Taxonomy" id="424757"/>
    <lineage>
        <taxon>Bacteria</taxon>
        <taxon>Pseudomonadati</taxon>
        <taxon>Pseudomonadota</taxon>
        <taxon>Alphaproteobacteria</taxon>
        <taxon>Hyphomicrobiales</taxon>
        <taxon>Aurantimonadaceae</taxon>
        <taxon>Aureimonas</taxon>
    </lineage>
</organism>
<dbReference type="NCBIfam" id="NF002295">
    <property type="entry name" value="PRK01222.1-1"/>
    <property type="match status" value="1"/>
</dbReference>
<comment type="similarity">
    <text evidence="9">Belongs to the TrpF family.</text>
</comment>
<dbReference type="AlphaFoldDB" id="A0A0N7KXR6"/>
<proteinExistence type="inferred from homology"/>
<dbReference type="SUPFAM" id="SSF51366">
    <property type="entry name" value="Ribulose-phoshate binding barrel"/>
    <property type="match status" value="1"/>
</dbReference>
<dbReference type="Pfam" id="PF00697">
    <property type="entry name" value="PRAI"/>
    <property type="match status" value="1"/>
</dbReference>
<dbReference type="EMBL" id="LC066375">
    <property type="protein sequence ID" value="BAT27665.1"/>
    <property type="molecule type" value="Genomic_DNA"/>
</dbReference>
<evidence type="ECO:0000256" key="5">
    <source>
        <dbReference type="ARBA" id="ARBA00022605"/>
    </source>
</evidence>
<reference evidence="11" key="1">
    <citation type="journal article" date="2015" name="Proc. Natl. Acad. Sci. U.S.A.">
        <title>Bacterial clade with the ribosomal RNA operon on a small plasmid rather than the chromosome.</title>
        <authorList>
            <person name="Anda M."/>
            <person name="Ohtsubo Y."/>
            <person name="Okubo T."/>
            <person name="Sugawara M."/>
            <person name="Nagata Y."/>
            <person name="Tsuda M."/>
            <person name="Minamisawa K."/>
            <person name="Mitsui H."/>
        </authorList>
    </citation>
    <scope>NUCLEOTIDE SEQUENCE</scope>
    <source>
        <strain evidence="11">JCM 14755</strain>
    </source>
</reference>
<dbReference type="GO" id="GO:0004640">
    <property type="term" value="F:phosphoribosylanthranilate isomerase activity"/>
    <property type="evidence" value="ECO:0007669"/>
    <property type="project" value="UniProtKB-UniRule"/>
</dbReference>
<keyword evidence="5 9" id="KW-0028">Amino-acid biosynthesis</keyword>
<dbReference type="InterPro" id="IPR001240">
    <property type="entry name" value="PRAI_dom"/>
</dbReference>
<dbReference type="InterPro" id="IPR013785">
    <property type="entry name" value="Aldolase_TIM"/>
</dbReference>
<comment type="pathway">
    <text evidence="2 9">Amino-acid biosynthesis; L-tryptophan biosynthesis; L-tryptophan from chorismate: step 3/5.</text>
</comment>
<evidence type="ECO:0000256" key="7">
    <source>
        <dbReference type="ARBA" id="ARBA00023141"/>
    </source>
</evidence>
<dbReference type="CDD" id="cd00405">
    <property type="entry name" value="PRAI"/>
    <property type="match status" value="1"/>
</dbReference>
<evidence type="ECO:0000256" key="4">
    <source>
        <dbReference type="ARBA" id="ARBA00022272"/>
    </source>
</evidence>
<keyword evidence="6 9" id="KW-0822">Tryptophan biosynthesis</keyword>
<evidence type="ECO:0000256" key="2">
    <source>
        <dbReference type="ARBA" id="ARBA00004664"/>
    </source>
</evidence>
<feature type="domain" description="N-(5'phosphoribosyl) anthranilate isomerase (PRAI)" evidence="10">
    <location>
        <begin position="7"/>
        <end position="210"/>
    </location>
</feature>
<keyword evidence="8 9" id="KW-0413">Isomerase</keyword>
<sequence length="225" mass="23551">MLRQPHIKICGLTSLEAVEAVLARGGPEVGFVHFAKSPRHLSLDRMAALRAAVGSRAGVAVVTVDPDDDLLDALVATVRPDTIQLHGHETTDRVRDVAARTGLAVMKAVSIRTHDDLAAIPAYSAVADRLLLDAKAPEGADLPGGNGQTFDWSLLSGFSPDTPYMLSGGLTADNVGQAMARLHPYGLDVSSGVESSPGVKDIGRIDAFFDAVAAAPQPERSSPAR</sequence>
<dbReference type="InterPro" id="IPR011060">
    <property type="entry name" value="RibuloseP-bd_barrel"/>
</dbReference>
<evidence type="ECO:0000256" key="8">
    <source>
        <dbReference type="ARBA" id="ARBA00023235"/>
    </source>
</evidence>
<dbReference type="GO" id="GO:0000162">
    <property type="term" value="P:L-tryptophan biosynthetic process"/>
    <property type="evidence" value="ECO:0007669"/>
    <property type="project" value="UniProtKB-UniRule"/>
</dbReference>
<keyword evidence="7 9" id="KW-0057">Aromatic amino acid biosynthesis</keyword>
<gene>
    <name evidence="9" type="primary">trpF</name>
</gene>
<evidence type="ECO:0000256" key="1">
    <source>
        <dbReference type="ARBA" id="ARBA00001164"/>
    </source>
</evidence>
<protein>
    <recommendedName>
        <fullName evidence="4 9">N-(5'-phosphoribosyl)anthranilate isomerase</fullName>
        <shortName evidence="9">PRAI</shortName>
        <ecNumber evidence="3 9">5.3.1.24</ecNumber>
    </recommendedName>
</protein>
<evidence type="ECO:0000256" key="6">
    <source>
        <dbReference type="ARBA" id="ARBA00022822"/>
    </source>
</evidence>
<dbReference type="EC" id="5.3.1.24" evidence="3 9"/>
<evidence type="ECO:0000313" key="11">
    <source>
        <dbReference type="EMBL" id="BAT27665.1"/>
    </source>
</evidence>
<accession>A0A0N7KXR6</accession>
<dbReference type="InterPro" id="IPR044643">
    <property type="entry name" value="TrpF_fam"/>
</dbReference>
<dbReference type="UniPathway" id="UPA00035">
    <property type="reaction ID" value="UER00042"/>
</dbReference>
<dbReference type="HAMAP" id="MF_00135">
    <property type="entry name" value="PRAI"/>
    <property type="match status" value="1"/>
</dbReference>
<comment type="catalytic activity">
    <reaction evidence="1 9">
        <text>N-(5-phospho-beta-D-ribosyl)anthranilate = 1-(2-carboxyphenylamino)-1-deoxy-D-ribulose 5-phosphate</text>
        <dbReference type="Rhea" id="RHEA:21540"/>
        <dbReference type="ChEBI" id="CHEBI:18277"/>
        <dbReference type="ChEBI" id="CHEBI:58613"/>
        <dbReference type="EC" id="5.3.1.24"/>
    </reaction>
</comment>
<dbReference type="PANTHER" id="PTHR42894">
    <property type="entry name" value="N-(5'-PHOSPHORIBOSYL)ANTHRANILATE ISOMERASE"/>
    <property type="match status" value="1"/>
</dbReference>
<dbReference type="PANTHER" id="PTHR42894:SF1">
    <property type="entry name" value="N-(5'-PHOSPHORIBOSYL)ANTHRANILATE ISOMERASE"/>
    <property type="match status" value="1"/>
</dbReference>